<organism evidence="2">
    <name type="scientific">Caenorhabditis remanei</name>
    <name type="common">Caenorhabditis vulgaris</name>
    <dbReference type="NCBI Taxonomy" id="31234"/>
    <lineage>
        <taxon>Eukaryota</taxon>
        <taxon>Metazoa</taxon>
        <taxon>Ecdysozoa</taxon>
        <taxon>Nematoda</taxon>
        <taxon>Chromadorea</taxon>
        <taxon>Rhabditida</taxon>
        <taxon>Rhabditina</taxon>
        <taxon>Rhabditomorpha</taxon>
        <taxon>Rhabditoidea</taxon>
        <taxon>Rhabditidae</taxon>
        <taxon>Peloderinae</taxon>
        <taxon>Caenorhabditis</taxon>
    </lineage>
</organism>
<accession>E3N7X8</accession>
<dbReference type="InParanoid" id="E3N7X8"/>
<evidence type="ECO:0000313" key="1">
    <source>
        <dbReference type="EMBL" id="EFO89203.1"/>
    </source>
</evidence>
<dbReference type="EMBL" id="DS268552">
    <property type="protein sequence ID" value="EFO89203.1"/>
    <property type="molecule type" value="Genomic_DNA"/>
</dbReference>
<keyword evidence="2" id="KW-1185">Reference proteome</keyword>
<proteinExistence type="predicted"/>
<reference evidence="1" key="1">
    <citation type="submission" date="2007-07" db="EMBL/GenBank/DDBJ databases">
        <title>PCAP assembly of the Caenorhabditis remanei genome.</title>
        <authorList>
            <consortium name="The Caenorhabditis remanei Sequencing Consortium"/>
            <person name="Wilson R.K."/>
        </authorList>
    </citation>
    <scope>NUCLEOTIDE SEQUENCE [LARGE SCALE GENOMIC DNA]</scope>
    <source>
        <strain evidence="1">PB4641</strain>
    </source>
</reference>
<dbReference type="HOGENOM" id="CLU_2778287_0_0_1"/>
<protein>
    <submittedName>
        <fullName evidence="1">Uncharacterized protein</fullName>
    </submittedName>
</protein>
<name>E3N7X8_CAERE</name>
<sequence>MGSNFPKIFGPQRRILPTKYWVQYGLRYGKSASPIASEKIMDVIPDYGDGVFYLDEDLKTMGIAKKRVV</sequence>
<gene>
    <name evidence="1" type="ORF">CRE_17006</name>
</gene>
<dbReference type="Proteomes" id="UP000008281">
    <property type="component" value="Unassembled WGS sequence"/>
</dbReference>
<evidence type="ECO:0000313" key="2">
    <source>
        <dbReference type="Proteomes" id="UP000008281"/>
    </source>
</evidence>
<dbReference type="AlphaFoldDB" id="E3N7X8"/>